<name>A0A6L2MGT1_TANCI</name>
<dbReference type="EMBL" id="BKCJ010006636">
    <property type="protein sequence ID" value="GEU73176.1"/>
    <property type="molecule type" value="Genomic_DNA"/>
</dbReference>
<dbReference type="GO" id="GO:0004857">
    <property type="term" value="F:enzyme inhibitor activity"/>
    <property type="evidence" value="ECO:0007669"/>
    <property type="project" value="TreeGrafter"/>
</dbReference>
<dbReference type="PANTHER" id="PTHR31080">
    <property type="entry name" value="PECTINESTERASE INHIBITOR-LIKE"/>
    <property type="match status" value="1"/>
</dbReference>
<gene>
    <name evidence="1" type="ORF">Tci_045154</name>
</gene>
<dbReference type="InterPro" id="IPR051955">
    <property type="entry name" value="PME_Inhibitor"/>
</dbReference>
<protein>
    <submittedName>
        <fullName evidence="1">Uncharacterized protein</fullName>
    </submittedName>
</protein>
<dbReference type="PANTHER" id="PTHR31080:SF299">
    <property type="entry name" value="PECTINESTERASE INHIBITOR DOMAIN-CONTAINING PROTEIN"/>
    <property type="match status" value="1"/>
</dbReference>
<proteinExistence type="predicted"/>
<accession>A0A6L2MGT1</accession>
<evidence type="ECO:0000313" key="1">
    <source>
        <dbReference type="EMBL" id="GEU73176.1"/>
    </source>
</evidence>
<dbReference type="Gene3D" id="1.20.140.40">
    <property type="entry name" value="Invertase/pectin methylesterase inhibitor family protein"/>
    <property type="match status" value="2"/>
</dbReference>
<reference evidence="1" key="1">
    <citation type="journal article" date="2019" name="Sci. Rep.">
        <title>Draft genome of Tanacetum cinerariifolium, the natural source of mosquito coil.</title>
        <authorList>
            <person name="Yamashiro T."/>
            <person name="Shiraishi A."/>
            <person name="Satake H."/>
            <person name="Nakayama K."/>
        </authorList>
    </citation>
    <scope>NUCLEOTIDE SEQUENCE</scope>
</reference>
<sequence length="235" mass="25869">MESINKQDLPKANADISEAKKCCDQCQENLDDAIDGVKVSMESINKQDLPKANVDISGIATDIQTCNDCFVETPKGEDNDVKAFYLGIKGVTEECLQNLKKAEIGVQKSSVDQNNDGTKMTSTQLEGLEQRIEAFKTFLTSKKNCGLTPPEAKKCCDQCQENLDKAIDDVKVSMESINKQDLPKANADISCIAKDIQTCNDCFVEKGNGEDKDVKPFNLWVQGVTKECLDNLKKA</sequence>
<organism evidence="1">
    <name type="scientific">Tanacetum cinerariifolium</name>
    <name type="common">Dalmatian daisy</name>
    <name type="synonym">Chrysanthemum cinerariifolium</name>
    <dbReference type="NCBI Taxonomy" id="118510"/>
    <lineage>
        <taxon>Eukaryota</taxon>
        <taxon>Viridiplantae</taxon>
        <taxon>Streptophyta</taxon>
        <taxon>Embryophyta</taxon>
        <taxon>Tracheophyta</taxon>
        <taxon>Spermatophyta</taxon>
        <taxon>Magnoliopsida</taxon>
        <taxon>eudicotyledons</taxon>
        <taxon>Gunneridae</taxon>
        <taxon>Pentapetalae</taxon>
        <taxon>asterids</taxon>
        <taxon>campanulids</taxon>
        <taxon>Asterales</taxon>
        <taxon>Asteraceae</taxon>
        <taxon>Asteroideae</taxon>
        <taxon>Anthemideae</taxon>
        <taxon>Anthemidinae</taxon>
        <taxon>Tanacetum</taxon>
    </lineage>
</organism>
<dbReference type="AlphaFoldDB" id="A0A6L2MGT1"/>
<dbReference type="InterPro" id="IPR035513">
    <property type="entry name" value="Invertase/methylesterase_inhib"/>
</dbReference>
<comment type="caution">
    <text evidence="1">The sequence shown here is derived from an EMBL/GenBank/DDBJ whole genome shotgun (WGS) entry which is preliminary data.</text>
</comment>
<dbReference type="SUPFAM" id="SSF101148">
    <property type="entry name" value="Plant invertase/pectin methylesterase inhibitor"/>
    <property type="match status" value="2"/>
</dbReference>